<feature type="domain" description="CinA C-terminal" evidence="1">
    <location>
        <begin position="33"/>
        <end position="183"/>
    </location>
</feature>
<dbReference type="InterPro" id="IPR036653">
    <property type="entry name" value="CinA-like_C"/>
</dbReference>
<dbReference type="Pfam" id="PF02464">
    <property type="entry name" value="CinA"/>
    <property type="match status" value="1"/>
</dbReference>
<proteinExistence type="predicted"/>
<evidence type="ECO:0000313" key="2">
    <source>
        <dbReference type="EMBL" id="QJC27137.1"/>
    </source>
</evidence>
<dbReference type="NCBIfam" id="TIGR00199">
    <property type="entry name" value="PncC_domain"/>
    <property type="match status" value="1"/>
</dbReference>
<dbReference type="Gene3D" id="3.90.950.20">
    <property type="entry name" value="CinA-like"/>
    <property type="match status" value="1"/>
</dbReference>
<keyword evidence="3" id="KW-1185">Reference proteome</keyword>
<sequence>MKNVNIGIIRTFGTLGTSNVKISEELFTKSWLCVQRLKQRGVIIGFAESCTGGLLTCLCCMHPGASAVVECGLVTYSNAAKEQILGVSSHDLEKYSSVSEVVAVRMAEGLLSIRRDIDMAVSITGVAGNSLLGEDNEKDAGCVFIAQAVHHKPTTVLALNFGTQNRNEIQCKAAAAALDMICNSLP</sequence>
<name>A0A858PX27_9RICK</name>
<dbReference type="Proteomes" id="UP000500930">
    <property type="component" value="Chromosome"/>
</dbReference>
<dbReference type="RefSeq" id="WP_169192800.1">
    <property type="nucleotide sequence ID" value="NZ_CP046391.1"/>
</dbReference>
<dbReference type="AlphaFoldDB" id="A0A858PX27"/>
<gene>
    <name evidence="2" type="primary">pncC</name>
    <name evidence="2" type="ORF">ANPL_00040</name>
</gene>
<dbReference type="InterPro" id="IPR008136">
    <property type="entry name" value="CinA_C"/>
</dbReference>
<dbReference type="SUPFAM" id="SSF142433">
    <property type="entry name" value="CinA-like"/>
    <property type="match status" value="1"/>
</dbReference>
<evidence type="ECO:0000259" key="1">
    <source>
        <dbReference type="Pfam" id="PF02464"/>
    </source>
</evidence>
<protein>
    <submittedName>
        <fullName evidence="2">Nicotinamide-nucleotide amidohydrolase PncC</fullName>
    </submittedName>
</protein>
<dbReference type="EMBL" id="CP046391">
    <property type="protein sequence ID" value="QJC27137.1"/>
    <property type="molecule type" value="Genomic_DNA"/>
</dbReference>
<evidence type="ECO:0000313" key="3">
    <source>
        <dbReference type="Proteomes" id="UP000500930"/>
    </source>
</evidence>
<keyword evidence="2" id="KW-0378">Hydrolase</keyword>
<organism evidence="2 3">
    <name type="scientific">Anaplasma platys</name>
    <dbReference type="NCBI Taxonomy" id="949"/>
    <lineage>
        <taxon>Bacteria</taxon>
        <taxon>Pseudomonadati</taxon>
        <taxon>Pseudomonadota</taxon>
        <taxon>Alphaproteobacteria</taxon>
        <taxon>Rickettsiales</taxon>
        <taxon>Anaplasmataceae</taxon>
        <taxon>Anaplasma</taxon>
    </lineage>
</organism>
<accession>A0A858PX27</accession>
<reference evidence="2 3" key="1">
    <citation type="journal article" date="2020" name="Pathogens">
        <title>First Whole Genome Sequence of Anaplasma platys, an Obligate Intracellular Rickettsial Pathogen of Dogs.</title>
        <authorList>
            <person name="Llanes A."/>
            <person name="Rajeev S."/>
        </authorList>
    </citation>
    <scope>NUCLEOTIDE SEQUENCE [LARGE SCALE GENOMIC DNA]</scope>
    <source>
        <strain evidence="2 3">S3</strain>
    </source>
</reference>
<dbReference type="KEGG" id="aplt:ANPL_00040"/>
<dbReference type="GO" id="GO:0016787">
    <property type="term" value="F:hydrolase activity"/>
    <property type="evidence" value="ECO:0007669"/>
    <property type="project" value="UniProtKB-KW"/>
</dbReference>